<name>A0A5E5BWE3_9BURK</name>
<reference evidence="2 3" key="1">
    <citation type="submission" date="2019-08" db="EMBL/GenBank/DDBJ databases">
        <authorList>
            <person name="Peeters C."/>
        </authorList>
    </citation>
    <scope>NUCLEOTIDE SEQUENCE [LARGE SCALE GENOMIC DNA]</scope>
    <source>
        <strain evidence="2 3">LMG 20603</strain>
    </source>
</reference>
<sequence length="56" mass="6455">MQGHGKRGTRGINEASTKHRRGLDDVRHRLAPPIDMAPFKDRHYQALLRCRHPAQT</sequence>
<feature type="region of interest" description="Disordered" evidence="1">
    <location>
        <begin position="1"/>
        <end position="29"/>
    </location>
</feature>
<evidence type="ECO:0000313" key="2">
    <source>
        <dbReference type="EMBL" id="VVE90661.1"/>
    </source>
</evidence>
<accession>A0A5E5BWE3</accession>
<dbReference type="AlphaFoldDB" id="A0A5E5BWE3"/>
<gene>
    <name evidence="2" type="ORF">PBR20603_04648</name>
</gene>
<evidence type="ECO:0000256" key="1">
    <source>
        <dbReference type="SAM" id="MobiDB-lite"/>
    </source>
</evidence>
<keyword evidence="3" id="KW-1185">Reference proteome</keyword>
<proteinExistence type="predicted"/>
<organism evidence="2 3">
    <name type="scientific">Pandoraea bronchicola</name>
    <dbReference type="NCBI Taxonomy" id="2508287"/>
    <lineage>
        <taxon>Bacteria</taxon>
        <taxon>Pseudomonadati</taxon>
        <taxon>Pseudomonadota</taxon>
        <taxon>Betaproteobacteria</taxon>
        <taxon>Burkholderiales</taxon>
        <taxon>Burkholderiaceae</taxon>
        <taxon>Pandoraea</taxon>
    </lineage>
</organism>
<protein>
    <submittedName>
        <fullName evidence="2">Uncharacterized protein</fullName>
    </submittedName>
</protein>
<evidence type="ECO:0000313" key="3">
    <source>
        <dbReference type="Proteomes" id="UP000382040"/>
    </source>
</evidence>
<dbReference type="EMBL" id="CABPST010000018">
    <property type="protein sequence ID" value="VVE90661.1"/>
    <property type="molecule type" value="Genomic_DNA"/>
</dbReference>
<dbReference type="Proteomes" id="UP000382040">
    <property type="component" value="Unassembled WGS sequence"/>
</dbReference>